<dbReference type="Proteomes" id="UP000241090">
    <property type="component" value="Segment"/>
</dbReference>
<evidence type="ECO:0000313" key="1">
    <source>
        <dbReference type="EMBL" id="ATW57905.1"/>
    </source>
</evidence>
<reference evidence="1 2" key="1">
    <citation type="submission" date="2017-09" db="EMBL/GenBank/DDBJ databases">
        <authorList>
            <person name="Ehlers B."/>
            <person name="Leendertz F.H."/>
        </authorList>
    </citation>
    <scope>NUCLEOTIDE SEQUENCE [LARGE SCALE GENOMIC DNA]</scope>
</reference>
<evidence type="ECO:0008006" key="3">
    <source>
        <dbReference type="Google" id="ProtNLM"/>
    </source>
</evidence>
<accession>A0A2H4P6V2</accession>
<protein>
    <recommendedName>
        <fullName evidence="3">Tail fiber protein</fullName>
    </recommendedName>
</protein>
<keyword evidence="2" id="KW-1185">Reference proteome</keyword>
<sequence>MIIPDVLLAPFAQNGDRAAIPQQDSSGFINFSDGYTPFYEISLTANNPQAKAVERQGMNELFYQLSQNAMAWQQMTTAPWLAGTSGGYMVNATVARVNSSGQAGIYRSLIDNNTSDPATNSSQWELQPRWSAMRANIPMPAGGDGLDSSKELISVTSGVNLDLLNNGVWEFASDAAANAANNIPTLSGAKVGRGMHESKLWTVGGTSQAGVQRYSAVASGRTFFRTYNGSTFSPWYLSVVPQDIQNGTFTFSVAGGTAPNYTASVSPAPGGALPVGAQITLFFSDPNPAGAATLNLNGSGAGQIINEASDALTGGELNGFVTLVLSNGFWKILSTQGIKAQVSYAVSDVQLPTFGQVKAMIAALGKPDYSNVTNTPANSFGIATNSANAFAVTITPIYNFAVGKEITVYFGTPNTGGSTLNLNGSGANTVLDARGNLLTGGELSGFVQFVLSGGGWRITSSNGVNAQNFYAATDYQLPVLKQVKELIAPYANPEWANVQNKPNVAVQGTSPAFISLELGQGIGAGNAFIDFHYGSDGADFNFRIINAANGVLSFVSPSGAPIYMDGNGFHTNGLYASTVLHLTGAANSAIYFEDGAGAVKYVIGDNGTSGLDFNVAGVNTAIRISRTAQVLFPGPRPAFSTGTPWDSGNFNPATKLTVSATQATQGTEFDSQTVGNFANVSAGSNTWDNSQLALRIGAAASNGASAGIGYVRWGAYGVIMGLDTDNVMKIGGWSMGAAAYPILHTGNLADNVGAAMAANAYNAVGQVGMFVAAGAASSVFIPPGTLWAGSNLIYSCVGYIPSGTSAISPPGTWQCVSWLFDGDGAATNSIGVFRRVS</sequence>
<gene>
    <name evidence="1" type="ORF">CNR33_00059</name>
</gene>
<evidence type="ECO:0000313" key="2">
    <source>
        <dbReference type="Proteomes" id="UP000241090"/>
    </source>
</evidence>
<dbReference type="EMBL" id="MG018926">
    <property type="protein sequence ID" value="ATW57905.1"/>
    <property type="molecule type" value="Genomic_DNA"/>
</dbReference>
<proteinExistence type="predicted"/>
<dbReference type="OrthoDB" id="107at10239"/>
<organism evidence="1 2">
    <name type="scientific">Pseudomonas phage tabernarius</name>
    <dbReference type="NCBI Taxonomy" id="2048978"/>
    <lineage>
        <taxon>Viruses</taxon>
        <taxon>Duplodnaviria</taxon>
        <taxon>Heunggongvirae</taxon>
        <taxon>Uroviricota</taxon>
        <taxon>Caudoviricetes</taxon>
        <taxon>Lindbergviridae</taxon>
        <taxon>Tabernariusvirus</taxon>
        <taxon>Tabernariusvirus tabernarius</taxon>
    </lineage>
</organism>
<name>A0A2H4P6V2_9CAUD</name>